<keyword evidence="2" id="KW-1185">Reference proteome</keyword>
<dbReference type="EMBL" id="KV454483">
    <property type="protein sequence ID" value="ODV60106.1"/>
    <property type="molecule type" value="Genomic_DNA"/>
</dbReference>
<dbReference type="RefSeq" id="XP_020046413.1">
    <property type="nucleotide sequence ID" value="XM_020193548.1"/>
</dbReference>
<gene>
    <name evidence="1" type="ORF">ASCRUDRAFT_76618</name>
</gene>
<dbReference type="Proteomes" id="UP000095038">
    <property type="component" value="Unassembled WGS sequence"/>
</dbReference>
<organism evidence="1 2">
    <name type="scientific">Ascoidea rubescens DSM 1968</name>
    <dbReference type="NCBI Taxonomy" id="1344418"/>
    <lineage>
        <taxon>Eukaryota</taxon>
        <taxon>Fungi</taxon>
        <taxon>Dikarya</taxon>
        <taxon>Ascomycota</taxon>
        <taxon>Saccharomycotina</taxon>
        <taxon>Saccharomycetes</taxon>
        <taxon>Ascoideaceae</taxon>
        <taxon>Ascoidea</taxon>
    </lineage>
</organism>
<evidence type="ECO:0000313" key="1">
    <source>
        <dbReference type="EMBL" id="ODV60106.1"/>
    </source>
</evidence>
<dbReference type="AlphaFoldDB" id="A0A1D2VEP7"/>
<name>A0A1D2VEP7_9ASCO</name>
<accession>A0A1D2VEP7</accession>
<dbReference type="GeneID" id="30967184"/>
<evidence type="ECO:0000313" key="2">
    <source>
        <dbReference type="Proteomes" id="UP000095038"/>
    </source>
</evidence>
<dbReference type="InParanoid" id="A0A1D2VEP7"/>
<sequence>MYPRLCVRSEQNQHSCGCFSSKIPQGHVKSYYVWCIIANFFISENWDAEFSGVWR</sequence>
<proteinExistence type="predicted"/>
<reference evidence="2" key="1">
    <citation type="submission" date="2016-05" db="EMBL/GenBank/DDBJ databases">
        <title>Comparative genomics of biotechnologically important yeasts.</title>
        <authorList>
            <consortium name="DOE Joint Genome Institute"/>
            <person name="Riley R."/>
            <person name="Haridas S."/>
            <person name="Wolfe K.H."/>
            <person name="Lopes M.R."/>
            <person name="Hittinger C.T."/>
            <person name="Goker M."/>
            <person name="Salamov A."/>
            <person name="Wisecaver J."/>
            <person name="Long T.M."/>
            <person name="Aerts A.L."/>
            <person name="Barry K."/>
            <person name="Choi C."/>
            <person name="Clum A."/>
            <person name="Coughlan A.Y."/>
            <person name="Deshpande S."/>
            <person name="Douglass A.P."/>
            <person name="Hanson S.J."/>
            <person name="Klenk H.-P."/>
            <person name="Labutti K."/>
            <person name="Lapidus A."/>
            <person name="Lindquist E."/>
            <person name="Lipzen A."/>
            <person name="Meier-Kolthoff J.P."/>
            <person name="Ohm R.A."/>
            <person name="Otillar R.P."/>
            <person name="Pangilinan J."/>
            <person name="Peng Y."/>
            <person name="Rokas A."/>
            <person name="Rosa C.A."/>
            <person name="Scheuner C."/>
            <person name="Sibirny A.A."/>
            <person name="Slot J.C."/>
            <person name="Stielow J.B."/>
            <person name="Sun H."/>
            <person name="Kurtzman C.P."/>
            <person name="Blackwell M."/>
            <person name="Grigoriev I.V."/>
            <person name="Jeffries T.W."/>
        </authorList>
    </citation>
    <scope>NUCLEOTIDE SEQUENCE [LARGE SCALE GENOMIC DNA]</scope>
    <source>
        <strain evidence="2">DSM 1968</strain>
    </source>
</reference>
<protein>
    <submittedName>
        <fullName evidence="1">Uncharacterized protein</fullName>
    </submittedName>
</protein>